<proteinExistence type="predicted"/>
<keyword evidence="1" id="KW-1015">Disulfide bond</keyword>
<sequence length="194" mass="22673">MRSLVMQFRIVLITCLVYSVCVQTQDIGQEITLGIKHECEGESQEVCHTTKRYHFVTIFKANFFKAHQYCQLHNLELLTIDSKDEEIAFLNLLNSKDFIHKSAKDFWTSGTDLGNEGHFFFLSNGKSVDELTWAHGEPNNAKKSDSNETENCMSFTMNENLKFFRLFDRFCSMKFYFICQETRQRRRSNVATSN</sequence>
<dbReference type="InterPro" id="IPR018378">
    <property type="entry name" value="C-type_lectin_CS"/>
</dbReference>
<evidence type="ECO:0000313" key="5">
    <source>
        <dbReference type="Proteomes" id="UP001153620"/>
    </source>
</evidence>
<dbReference type="InterPro" id="IPR016186">
    <property type="entry name" value="C-type_lectin-like/link_sf"/>
</dbReference>
<dbReference type="Pfam" id="PF00059">
    <property type="entry name" value="Lectin_C"/>
    <property type="match status" value="1"/>
</dbReference>
<dbReference type="Proteomes" id="UP001153620">
    <property type="component" value="Chromosome 1"/>
</dbReference>
<organism evidence="4 5">
    <name type="scientific">Chironomus riparius</name>
    <dbReference type="NCBI Taxonomy" id="315576"/>
    <lineage>
        <taxon>Eukaryota</taxon>
        <taxon>Metazoa</taxon>
        <taxon>Ecdysozoa</taxon>
        <taxon>Arthropoda</taxon>
        <taxon>Hexapoda</taxon>
        <taxon>Insecta</taxon>
        <taxon>Pterygota</taxon>
        <taxon>Neoptera</taxon>
        <taxon>Endopterygota</taxon>
        <taxon>Diptera</taxon>
        <taxon>Nematocera</taxon>
        <taxon>Chironomoidea</taxon>
        <taxon>Chironomidae</taxon>
        <taxon>Chironominae</taxon>
        <taxon>Chironomus</taxon>
    </lineage>
</organism>
<dbReference type="PROSITE" id="PS00615">
    <property type="entry name" value="C_TYPE_LECTIN_1"/>
    <property type="match status" value="1"/>
</dbReference>
<dbReference type="CDD" id="cd00037">
    <property type="entry name" value="CLECT"/>
    <property type="match status" value="1"/>
</dbReference>
<reference evidence="4" key="1">
    <citation type="submission" date="2022-01" db="EMBL/GenBank/DDBJ databases">
        <authorList>
            <person name="King R."/>
        </authorList>
    </citation>
    <scope>NUCLEOTIDE SEQUENCE</scope>
</reference>
<evidence type="ECO:0000313" key="4">
    <source>
        <dbReference type="EMBL" id="CAG9800357.1"/>
    </source>
</evidence>
<name>A0A9N9WPU9_9DIPT</name>
<accession>A0A9N9WPU9</accession>
<feature type="domain" description="C-type lectin" evidence="3">
    <location>
        <begin position="41"/>
        <end position="180"/>
    </location>
</feature>
<evidence type="ECO:0000256" key="2">
    <source>
        <dbReference type="SAM" id="SignalP"/>
    </source>
</evidence>
<keyword evidence="5" id="KW-1185">Reference proteome</keyword>
<dbReference type="Gene3D" id="3.10.100.10">
    <property type="entry name" value="Mannose-Binding Protein A, subunit A"/>
    <property type="match status" value="1"/>
</dbReference>
<keyword evidence="2" id="KW-0732">Signal</keyword>
<dbReference type="OrthoDB" id="7727505at2759"/>
<dbReference type="EMBL" id="OU895877">
    <property type="protein sequence ID" value="CAG9800357.1"/>
    <property type="molecule type" value="Genomic_DNA"/>
</dbReference>
<dbReference type="InterPro" id="IPR050111">
    <property type="entry name" value="C-type_lectin/snaclec_domain"/>
</dbReference>
<dbReference type="InterPro" id="IPR016187">
    <property type="entry name" value="CTDL_fold"/>
</dbReference>
<dbReference type="PANTHER" id="PTHR22803">
    <property type="entry name" value="MANNOSE, PHOSPHOLIPASE, LECTIN RECEPTOR RELATED"/>
    <property type="match status" value="1"/>
</dbReference>
<reference evidence="4" key="2">
    <citation type="submission" date="2022-10" db="EMBL/GenBank/DDBJ databases">
        <authorList>
            <consortium name="ENA_rothamsted_submissions"/>
            <consortium name="culmorum"/>
            <person name="King R."/>
        </authorList>
    </citation>
    <scope>NUCLEOTIDE SEQUENCE</scope>
</reference>
<dbReference type="SMART" id="SM00034">
    <property type="entry name" value="CLECT"/>
    <property type="match status" value="1"/>
</dbReference>
<protein>
    <recommendedName>
        <fullName evidence="3">C-type lectin domain-containing protein</fullName>
    </recommendedName>
</protein>
<evidence type="ECO:0000259" key="3">
    <source>
        <dbReference type="SMART" id="SM00034"/>
    </source>
</evidence>
<dbReference type="SUPFAM" id="SSF56436">
    <property type="entry name" value="C-type lectin-like"/>
    <property type="match status" value="1"/>
</dbReference>
<gene>
    <name evidence="4" type="ORF">CHIRRI_LOCUS3301</name>
</gene>
<feature type="chain" id="PRO_5040473278" description="C-type lectin domain-containing protein" evidence="2">
    <location>
        <begin position="25"/>
        <end position="194"/>
    </location>
</feature>
<evidence type="ECO:0000256" key="1">
    <source>
        <dbReference type="ARBA" id="ARBA00023157"/>
    </source>
</evidence>
<feature type="signal peptide" evidence="2">
    <location>
        <begin position="1"/>
        <end position="24"/>
    </location>
</feature>
<dbReference type="AlphaFoldDB" id="A0A9N9WPU9"/>
<dbReference type="InterPro" id="IPR001304">
    <property type="entry name" value="C-type_lectin-like"/>
</dbReference>